<dbReference type="InterPro" id="IPR045518">
    <property type="entry name" value="2EXR"/>
</dbReference>
<name>A0A367LPA3_9HYPO</name>
<comment type="caution">
    <text evidence="3">The sequence shown here is derived from an EMBL/GenBank/DDBJ whole genome shotgun (WGS) entry which is preliminary data.</text>
</comment>
<dbReference type="Pfam" id="PF20150">
    <property type="entry name" value="2EXR"/>
    <property type="match status" value="1"/>
</dbReference>
<feature type="domain" description="2EXR" evidence="2">
    <location>
        <begin position="18"/>
        <end position="132"/>
    </location>
</feature>
<reference evidence="3 4" key="1">
    <citation type="journal article" date="2015" name="BMC Genomics">
        <title>Insights from the genome of Ophiocordyceps polyrhachis-furcata to pathogenicity and host specificity in insect fungi.</title>
        <authorList>
            <person name="Wichadakul D."/>
            <person name="Kobmoo N."/>
            <person name="Ingsriswang S."/>
            <person name="Tangphatsornruang S."/>
            <person name="Chantasingh D."/>
            <person name="Luangsa-ard J.J."/>
            <person name="Eurwilaichitr L."/>
        </authorList>
    </citation>
    <scope>NUCLEOTIDE SEQUENCE [LARGE SCALE GENOMIC DNA]</scope>
    <source>
        <strain evidence="3 4">BCC 54312</strain>
    </source>
</reference>
<dbReference type="AlphaFoldDB" id="A0A367LPA3"/>
<organism evidence="3 4">
    <name type="scientific">Ophiocordyceps polyrhachis-furcata BCC 54312</name>
    <dbReference type="NCBI Taxonomy" id="1330021"/>
    <lineage>
        <taxon>Eukaryota</taxon>
        <taxon>Fungi</taxon>
        <taxon>Dikarya</taxon>
        <taxon>Ascomycota</taxon>
        <taxon>Pezizomycotina</taxon>
        <taxon>Sordariomycetes</taxon>
        <taxon>Hypocreomycetidae</taxon>
        <taxon>Hypocreales</taxon>
        <taxon>Ophiocordycipitaceae</taxon>
        <taxon>Ophiocordyceps</taxon>
    </lineage>
</organism>
<gene>
    <name evidence="3" type="ORF">L249_3186</name>
</gene>
<dbReference type="EMBL" id="LKCN02000001">
    <property type="protein sequence ID" value="RCI16263.1"/>
    <property type="molecule type" value="Genomic_DNA"/>
</dbReference>
<dbReference type="OrthoDB" id="4655872at2759"/>
<feature type="region of interest" description="Disordered" evidence="1">
    <location>
        <begin position="337"/>
        <end position="403"/>
    </location>
</feature>
<feature type="compositionally biased region" description="Basic residues" evidence="1">
    <location>
        <begin position="339"/>
        <end position="350"/>
    </location>
</feature>
<accession>A0A367LPA3</accession>
<dbReference type="STRING" id="1330021.A0A367LPA3"/>
<evidence type="ECO:0000256" key="1">
    <source>
        <dbReference type="SAM" id="MobiDB-lite"/>
    </source>
</evidence>
<evidence type="ECO:0000313" key="3">
    <source>
        <dbReference type="EMBL" id="RCI16263.1"/>
    </source>
</evidence>
<sequence length="432" mass="48893">MMSSPAIKFDVPVGCRTFTLFPRLPLELRHRIWQAYLGSEQGANFVKFHVADEGHEQALRPDQLDSPDNAADEPDDVIRLLMQHDAVPRGVVDCILGASYPDPVAEVSHHALLRRRLAIMRSTCKESRTFVHSLLRRSGVLRLDSGTVVSLDRSPDLLILDYYPQELYRRNDTLDVDLYCPRLDTVRRLAVRFCPTWRPETILERMCSCGKHREVDAGNYPTHLYQFLARNLPNLREFYLIDYFIVPKEGEEIKCLDRADSRTSHVFRSRDRIFHDVAHCHPSTGTWKINPKSGKILDWLRDHYVRYASQSTTSRHETPLQVYFGLLACEWKISSPTARRPRTPHGRGRGTRFSEKHVEDRKQSPAMRQAPTGSASRSPSGGPEAMDTGPDGGAERSGTQAASGLSSSVFVFGSGCGDGYEFTFSQPYEVSV</sequence>
<evidence type="ECO:0000259" key="2">
    <source>
        <dbReference type="Pfam" id="PF20150"/>
    </source>
</evidence>
<feature type="compositionally biased region" description="Basic and acidic residues" evidence="1">
    <location>
        <begin position="352"/>
        <end position="363"/>
    </location>
</feature>
<protein>
    <recommendedName>
        <fullName evidence="2">2EXR domain-containing protein</fullName>
    </recommendedName>
</protein>
<keyword evidence="4" id="KW-1185">Reference proteome</keyword>
<evidence type="ECO:0000313" key="4">
    <source>
        <dbReference type="Proteomes" id="UP000253664"/>
    </source>
</evidence>
<proteinExistence type="predicted"/>
<dbReference type="Proteomes" id="UP000253664">
    <property type="component" value="Unassembled WGS sequence"/>
</dbReference>